<dbReference type="PANTHER" id="PTHR31321">
    <property type="entry name" value="ACYL-COA THIOESTER HYDROLASE YBHC-RELATED"/>
    <property type="match status" value="1"/>
</dbReference>
<keyword evidence="7" id="KW-0732">Signal</keyword>
<accession>A0A8H7DCD8</accession>
<evidence type="ECO:0000256" key="2">
    <source>
        <dbReference type="ARBA" id="ARBA00008891"/>
    </source>
</evidence>
<dbReference type="GO" id="GO:0045490">
    <property type="term" value="P:pectin catabolic process"/>
    <property type="evidence" value="ECO:0007669"/>
    <property type="project" value="UniProtKB-UniPathway"/>
</dbReference>
<dbReference type="GO" id="GO:0042545">
    <property type="term" value="P:cell wall modification"/>
    <property type="evidence" value="ECO:0007669"/>
    <property type="project" value="InterPro"/>
</dbReference>
<dbReference type="OrthoDB" id="2019149at2759"/>
<dbReference type="InterPro" id="IPR000070">
    <property type="entry name" value="Pectinesterase_cat"/>
</dbReference>
<dbReference type="Gene3D" id="2.160.20.10">
    <property type="entry name" value="Single-stranded right-handed beta-helix, Pectin lyase-like"/>
    <property type="match status" value="1"/>
</dbReference>
<dbReference type="Proteomes" id="UP000623467">
    <property type="component" value="Unassembled WGS sequence"/>
</dbReference>
<evidence type="ECO:0000313" key="9">
    <source>
        <dbReference type="EMBL" id="KAF7366958.1"/>
    </source>
</evidence>
<dbReference type="GO" id="GO:0030599">
    <property type="term" value="F:pectinesterase activity"/>
    <property type="evidence" value="ECO:0007669"/>
    <property type="project" value="UniProtKB-EC"/>
</dbReference>
<gene>
    <name evidence="9" type="ORF">MSAN_00954500</name>
</gene>
<dbReference type="InterPro" id="IPR012334">
    <property type="entry name" value="Pectin_lyas_fold"/>
</dbReference>
<comment type="caution">
    <text evidence="9">The sequence shown here is derived from an EMBL/GenBank/DDBJ whole genome shotgun (WGS) entry which is preliminary data.</text>
</comment>
<keyword evidence="10" id="KW-1185">Reference proteome</keyword>
<reference evidence="9" key="1">
    <citation type="submission" date="2020-05" db="EMBL/GenBank/DDBJ databases">
        <title>Mycena genomes resolve the evolution of fungal bioluminescence.</title>
        <authorList>
            <person name="Tsai I.J."/>
        </authorList>
    </citation>
    <scope>NUCLEOTIDE SEQUENCE</scope>
    <source>
        <strain evidence="9">160909Yilan</strain>
    </source>
</reference>
<name>A0A8H7DCD8_9AGAR</name>
<dbReference type="AlphaFoldDB" id="A0A8H7DCD8"/>
<evidence type="ECO:0000256" key="3">
    <source>
        <dbReference type="ARBA" id="ARBA00013229"/>
    </source>
</evidence>
<proteinExistence type="inferred from homology"/>
<evidence type="ECO:0000256" key="5">
    <source>
        <dbReference type="ARBA" id="ARBA00023085"/>
    </source>
</evidence>
<comment type="pathway">
    <text evidence="1">Glycan metabolism; pectin degradation; 2-dehydro-3-deoxy-D-gluconate from pectin: step 1/5.</text>
</comment>
<evidence type="ECO:0000313" key="10">
    <source>
        <dbReference type="Proteomes" id="UP000623467"/>
    </source>
</evidence>
<keyword evidence="4" id="KW-0378">Hydrolase</keyword>
<comment type="similarity">
    <text evidence="2">Belongs to the pectinesterase family.</text>
</comment>
<evidence type="ECO:0000259" key="8">
    <source>
        <dbReference type="Pfam" id="PF01095"/>
    </source>
</evidence>
<feature type="chain" id="PRO_5033989075" description="pectinesterase" evidence="7">
    <location>
        <begin position="20"/>
        <end position="180"/>
    </location>
</feature>
<keyword evidence="5" id="KW-0063">Aspartyl esterase</keyword>
<sequence>MAKLSIFFSFLPLLQYALAASRTTPPSGAIVVRAGTTTAGEFSTLSAALASLPNDDSSQSIFIFPGTYTGQNDITREGPLTVYLWLHDRHHDLHRHQAILTAGVSAATAGSDDASGTLHIHKNNFKMYNVNFKNTFGPGSQAIAIAQYGSQVGLYACGFFGYQDTLYANQGNAGVPQGVY</sequence>
<dbReference type="Pfam" id="PF01095">
    <property type="entry name" value="Pectinesterase"/>
    <property type="match status" value="1"/>
</dbReference>
<dbReference type="PANTHER" id="PTHR31321:SF57">
    <property type="entry name" value="PECTINESTERASE 53-RELATED"/>
    <property type="match status" value="1"/>
</dbReference>
<protein>
    <recommendedName>
        <fullName evidence="3">pectinesterase</fullName>
        <ecNumber evidence="3">3.1.1.11</ecNumber>
    </recommendedName>
    <alternativeName>
        <fullName evidence="6">Pectin methylesterase A</fullName>
    </alternativeName>
</protein>
<organism evidence="9 10">
    <name type="scientific">Mycena sanguinolenta</name>
    <dbReference type="NCBI Taxonomy" id="230812"/>
    <lineage>
        <taxon>Eukaryota</taxon>
        <taxon>Fungi</taxon>
        <taxon>Dikarya</taxon>
        <taxon>Basidiomycota</taxon>
        <taxon>Agaricomycotina</taxon>
        <taxon>Agaricomycetes</taxon>
        <taxon>Agaricomycetidae</taxon>
        <taxon>Agaricales</taxon>
        <taxon>Marasmiineae</taxon>
        <taxon>Mycenaceae</taxon>
        <taxon>Mycena</taxon>
    </lineage>
</organism>
<feature type="signal peptide" evidence="7">
    <location>
        <begin position="1"/>
        <end position="19"/>
    </location>
</feature>
<dbReference type="SUPFAM" id="SSF51126">
    <property type="entry name" value="Pectin lyase-like"/>
    <property type="match status" value="1"/>
</dbReference>
<dbReference type="UniPathway" id="UPA00545">
    <property type="reaction ID" value="UER00823"/>
</dbReference>
<evidence type="ECO:0000256" key="4">
    <source>
        <dbReference type="ARBA" id="ARBA00022801"/>
    </source>
</evidence>
<dbReference type="InterPro" id="IPR011050">
    <property type="entry name" value="Pectin_lyase_fold/virulence"/>
</dbReference>
<dbReference type="EMBL" id="JACAZH010000006">
    <property type="protein sequence ID" value="KAF7366958.1"/>
    <property type="molecule type" value="Genomic_DNA"/>
</dbReference>
<feature type="domain" description="Pectinesterase catalytic" evidence="8">
    <location>
        <begin position="37"/>
        <end position="169"/>
    </location>
</feature>
<dbReference type="EC" id="3.1.1.11" evidence="3"/>
<evidence type="ECO:0000256" key="7">
    <source>
        <dbReference type="SAM" id="SignalP"/>
    </source>
</evidence>
<evidence type="ECO:0000256" key="6">
    <source>
        <dbReference type="ARBA" id="ARBA00042203"/>
    </source>
</evidence>
<evidence type="ECO:0000256" key="1">
    <source>
        <dbReference type="ARBA" id="ARBA00005184"/>
    </source>
</evidence>